<dbReference type="AlphaFoldDB" id="A0A9W6J966"/>
<evidence type="ECO:0000313" key="5">
    <source>
        <dbReference type="Proteomes" id="UP001143370"/>
    </source>
</evidence>
<sequence length="191" mass="19974">MSGELPASNVPLRDGKGTLYEGGTRVVALANWPGRIAPGATPGVMHVVDMLPTLAGLAGAGLGLTKRLDGIDMWPTLAAGQAGRDEVVYNVEPSQGAVREGDWKLVWKVDLPPKVELFDLSSDPTETTDIAEAYPDKVAALTARVLDLARAMAEPLQPATAHRLTLSAPPTTPGPTARGTGAAPWYASRSD</sequence>
<dbReference type="RefSeq" id="WP_271188685.1">
    <property type="nucleotide sequence ID" value="NZ_BSFJ01000023.1"/>
</dbReference>
<organism evidence="4 5">
    <name type="scientific">Ancylobacter dichloromethanicus</name>
    <dbReference type="NCBI Taxonomy" id="518825"/>
    <lineage>
        <taxon>Bacteria</taxon>
        <taxon>Pseudomonadati</taxon>
        <taxon>Pseudomonadota</taxon>
        <taxon>Alphaproteobacteria</taxon>
        <taxon>Hyphomicrobiales</taxon>
        <taxon>Xanthobacteraceae</taxon>
        <taxon>Ancylobacter</taxon>
    </lineage>
</organism>
<proteinExistence type="inferred from homology"/>
<dbReference type="EMBL" id="BSFJ01000023">
    <property type="protein sequence ID" value="GLK73216.1"/>
    <property type="molecule type" value="Genomic_DNA"/>
</dbReference>
<name>A0A9W6J966_9HYPH</name>
<gene>
    <name evidence="4" type="ORF">GCM10017643_33330</name>
</gene>
<dbReference type="GO" id="GO:0004065">
    <property type="term" value="F:arylsulfatase activity"/>
    <property type="evidence" value="ECO:0007669"/>
    <property type="project" value="TreeGrafter"/>
</dbReference>
<dbReference type="InterPro" id="IPR000917">
    <property type="entry name" value="Sulfatase_N"/>
</dbReference>
<protein>
    <recommendedName>
        <fullName evidence="3">Sulfatase N-terminal domain-containing protein</fullName>
    </recommendedName>
</protein>
<feature type="compositionally biased region" description="Low complexity" evidence="2">
    <location>
        <begin position="174"/>
        <end position="184"/>
    </location>
</feature>
<evidence type="ECO:0000313" key="4">
    <source>
        <dbReference type="EMBL" id="GLK73216.1"/>
    </source>
</evidence>
<evidence type="ECO:0000259" key="3">
    <source>
        <dbReference type="Pfam" id="PF00884"/>
    </source>
</evidence>
<comment type="similarity">
    <text evidence="1">Belongs to the sulfatase family.</text>
</comment>
<reference evidence="4" key="2">
    <citation type="submission" date="2023-01" db="EMBL/GenBank/DDBJ databases">
        <authorList>
            <person name="Sun Q."/>
            <person name="Evtushenko L."/>
        </authorList>
    </citation>
    <scope>NUCLEOTIDE SEQUENCE</scope>
    <source>
        <strain evidence="4">VKM B-2484</strain>
    </source>
</reference>
<dbReference type="InterPro" id="IPR017850">
    <property type="entry name" value="Alkaline_phosphatase_core_sf"/>
</dbReference>
<keyword evidence="5" id="KW-1185">Reference proteome</keyword>
<feature type="domain" description="Sulfatase N-terminal" evidence="3">
    <location>
        <begin position="8"/>
        <end position="60"/>
    </location>
</feature>
<evidence type="ECO:0000256" key="1">
    <source>
        <dbReference type="ARBA" id="ARBA00008779"/>
    </source>
</evidence>
<dbReference type="PANTHER" id="PTHR42693">
    <property type="entry name" value="ARYLSULFATASE FAMILY MEMBER"/>
    <property type="match status" value="1"/>
</dbReference>
<dbReference type="Pfam" id="PF00884">
    <property type="entry name" value="Sulfatase"/>
    <property type="match status" value="1"/>
</dbReference>
<dbReference type="InterPro" id="IPR050738">
    <property type="entry name" value="Sulfatase"/>
</dbReference>
<feature type="region of interest" description="Disordered" evidence="2">
    <location>
        <begin position="160"/>
        <end position="191"/>
    </location>
</feature>
<dbReference type="Proteomes" id="UP001143370">
    <property type="component" value="Unassembled WGS sequence"/>
</dbReference>
<evidence type="ECO:0000256" key="2">
    <source>
        <dbReference type="SAM" id="MobiDB-lite"/>
    </source>
</evidence>
<dbReference type="SUPFAM" id="SSF53649">
    <property type="entry name" value="Alkaline phosphatase-like"/>
    <property type="match status" value="1"/>
</dbReference>
<dbReference type="Gene3D" id="3.30.1120.10">
    <property type="match status" value="1"/>
</dbReference>
<accession>A0A9W6J966</accession>
<dbReference type="Gene3D" id="3.40.720.10">
    <property type="entry name" value="Alkaline Phosphatase, subunit A"/>
    <property type="match status" value="1"/>
</dbReference>
<comment type="caution">
    <text evidence="4">The sequence shown here is derived from an EMBL/GenBank/DDBJ whole genome shotgun (WGS) entry which is preliminary data.</text>
</comment>
<dbReference type="PANTHER" id="PTHR42693:SF33">
    <property type="entry name" value="ARYLSULFATASE"/>
    <property type="match status" value="1"/>
</dbReference>
<reference evidence="4" key="1">
    <citation type="journal article" date="2014" name="Int. J. Syst. Evol. Microbiol.">
        <title>Complete genome sequence of Corynebacterium casei LMG S-19264T (=DSM 44701T), isolated from a smear-ripened cheese.</title>
        <authorList>
            <consortium name="US DOE Joint Genome Institute (JGI-PGF)"/>
            <person name="Walter F."/>
            <person name="Albersmeier A."/>
            <person name="Kalinowski J."/>
            <person name="Ruckert C."/>
        </authorList>
    </citation>
    <scope>NUCLEOTIDE SEQUENCE</scope>
    <source>
        <strain evidence="4">VKM B-2484</strain>
    </source>
</reference>